<name>A0A8H7IWL3_9PLEO</name>
<feature type="compositionally biased region" description="Basic and acidic residues" evidence="1">
    <location>
        <begin position="84"/>
        <end position="98"/>
    </location>
</feature>
<dbReference type="EMBL" id="RZGK01000021">
    <property type="protein sequence ID" value="KAF9691361.1"/>
    <property type="molecule type" value="Genomic_DNA"/>
</dbReference>
<evidence type="ECO:0000313" key="3">
    <source>
        <dbReference type="Proteomes" id="UP000651452"/>
    </source>
</evidence>
<organism evidence="2 3">
    <name type="scientific">Ascochyta lentis</name>
    <dbReference type="NCBI Taxonomy" id="205686"/>
    <lineage>
        <taxon>Eukaryota</taxon>
        <taxon>Fungi</taxon>
        <taxon>Dikarya</taxon>
        <taxon>Ascomycota</taxon>
        <taxon>Pezizomycotina</taxon>
        <taxon>Dothideomycetes</taxon>
        <taxon>Pleosporomycetidae</taxon>
        <taxon>Pleosporales</taxon>
        <taxon>Pleosporineae</taxon>
        <taxon>Didymellaceae</taxon>
        <taxon>Ascochyta</taxon>
    </lineage>
</organism>
<keyword evidence="3" id="KW-1185">Reference proteome</keyword>
<evidence type="ECO:0000256" key="1">
    <source>
        <dbReference type="SAM" id="MobiDB-lite"/>
    </source>
</evidence>
<evidence type="ECO:0000313" key="2">
    <source>
        <dbReference type="EMBL" id="KAF9691361.1"/>
    </source>
</evidence>
<protein>
    <submittedName>
        <fullName evidence="2">Uncharacterized protein</fullName>
    </submittedName>
</protein>
<reference evidence="2" key="1">
    <citation type="submission" date="2018-12" db="EMBL/GenBank/DDBJ databases">
        <authorList>
            <person name="Syme R.A."/>
            <person name="Farfan-Caceres L."/>
            <person name="Lichtenzveig J."/>
        </authorList>
    </citation>
    <scope>NUCLEOTIDE SEQUENCE</scope>
    <source>
        <strain evidence="2">Al4</strain>
    </source>
</reference>
<reference evidence="2" key="2">
    <citation type="submission" date="2020-09" db="EMBL/GenBank/DDBJ databases">
        <title>Reference genome assembly for Australian Ascochyta lentis isolate Al4.</title>
        <authorList>
            <person name="Lee R.C."/>
            <person name="Farfan-Caceres L.M."/>
            <person name="Debler J.W."/>
            <person name="Williams A.H."/>
            <person name="Henares B.M."/>
        </authorList>
    </citation>
    <scope>NUCLEOTIDE SEQUENCE</scope>
    <source>
        <strain evidence="2">Al4</strain>
    </source>
</reference>
<feature type="region of interest" description="Disordered" evidence="1">
    <location>
        <begin position="312"/>
        <end position="364"/>
    </location>
</feature>
<comment type="caution">
    <text evidence="2">The sequence shown here is derived from an EMBL/GenBank/DDBJ whole genome shotgun (WGS) entry which is preliminary data.</text>
</comment>
<feature type="compositionally biased region" description="Basic and acidic residues" evidence="1">
    <location>
        <begin position="45"/>
        <end position="58"/>
    </location>
</feature>
<accession>A0A8H7IWL3</accession>
<gene>
    <name evidence="2" type="ORF">EKO04_010631</name>
</gene>
<dbReference type="AlphaFoldDB" id="A0A8H7IWL3"/>
<sequence>MVGRTDGVFRPLVYRPLALLAPAPAQPPAPVQAHDAQPRLPAFAQRERQAAKRRRVEDAQPAVVGKVRRRGRGAHPPLPGGKDYAQRKAIWDESERKRQLPVPAPTAPPKKQRAPVPQQVVGDVAPYPGHIMVQGGFGGFQEQFPPVAAGFQEQVQAPMPAAPLPPQRLGDVLGYFGGYQDPLPNQMQAPELAFPDQQDMARPVEGFQDPAWEWDFGAVPYKHLPVAPAMGPLNMALTGAYLVALQEQVNFAALTPGIDPGFNVAEAILTLQMAGYFPDPALQFNQAAFAPEIPPIDPAQGLFDIPEVVGDLQPAPVEPTRPEVTQAESLPNPPGALNDGTRASSSSSQRSLGEVVTPPEDEDLQAARAAIAAFADQFE</sequence>
<proteinExistence type="predicted"/>
<dbReference type="Proteomes" id="UP000651452">
    <property type="component" value="Unassembled WGS sequence"/>
</dbReference>
<feature type="region of interest" description="Disordered" evidence="1">
    <location>
        <begin position="45"/>
        <end position="117"/>
    </location>
</feature>